<name>A0AAX3PC04_AERHY</name>
<dbReference type="RefSeq" id="WP_161785154.1">
    <property type="nucleotide sequence ID" value="NZ_CP118942.1"/>
</dbReference>
<reference evidence="1" key="1">
    <citation type="submission" date="2023-02" db="EMBL/GenBank/DDBJ databases">
        <title>The sequence of Aeromonas hydrophila K533.</title>
        <authorList>
            <person name="Luo X."/>
        </authorList>
    </citation>
    <scope>NUCLEOTIDE SEQUENCE</scope>
    <source>
        <strain evidence="1">K533</strain>
    </source>
</reference>
<dbReference type="AlphaFoldDB" id="A0AAX3PC04"/>
<proteinExistence type="predicted"/>
<organism evidence="1 2">
    <name type="scientific">Aeromonas hydrophila</name>
    <dbReference type="NCBI Taxonomy" id="644"/>
    <lineage>
        <taxon>Bacteria</taxon>
        <taxon>Pseudomonadati</taxon>
        <taxon>Pseudomonadota</taxon>
        <taxon>Gammaproteobacteria</taxon>
        <taxon>Aeromonadales</taxon>
        <taxon>Aeromonadaceae</taxon>
        <taxon>Aeromonas</taxon>
    </lineage>
</organism>
<sequence>MIGMDWAVLDTVYPLVLGLLSLGKKRTVVVNVVRTSSNADIDFSKMNFDKHPAQPP</sequence>
<accession>A0AAX3PC04</accession>
<dbReference type="EMBL" id="CP118942">
    <property type="protein sequence ID" value="WEE27673.1"/>
    <property type="molecule type" value="Genomic_DNA"/>
</dbReference>
<gene>
    <name evidence="1" type="ORF">PY771_04975</name>
</gene>
<evidence type="ECO:0000313" key="1">
    <source>
        <dbReference type="EMBL" id="WEE27673.1"/>
    </source>
</evidence>
<dbReference type="Proteomes" id="UP001214666">
    <property type="component" value="Chromosome"/>
</dbReference>
<protein>
    <submittedName>
        <fullName evidence="1">Uncharacterized protein</fullName>
    </submittedName>
</protein>
<evidence type="ECO:0000313" key="2">
    <source>
        <dbReference type="Proteomes" id="UP001214666"/>
    </source>
</evidence>